<dbReference type="Proteomes" id="UP001165498">
    <property type="component" value="Unassembled WGS sequence"/>
</dbReference>
<evidence type="ECO:0000313" key="2">
    <source>
        <dbReference type="Proteomes" id="UP001165498"/>
    </source>
</evidence>
<name>A0ABT1QLU5_9GAMM</name>
<organism evidence="1 2">
    <name type="scientific">Tahibacter harae</name>
    <dbReference type="NCBI Taxonomy" id="2963937"/>
    <lineage>
        <taxon>Bacteria</taxon>
        <taxon>Pseudomonadati</taxon>
        <taxon>Pseudomonadota</taxon>
        <taxon>Gammaproteobacteria</taxon>
        <taxon>Lysobacterales</taxon>
        <taxon>Rhodanobacteraceae</taxon>
        <taxon>Tahibacter</taxon>
    </lineage>
</organism>
<accession>A0ABT1QLU5</accession>
<reference evidence="1" key="1">
    <citation type="submission" date="2022-07" db="EMBL/GenBank/DDBJ databases">
        <title>Tahibacter sp., a new gammaproteobacterium isolated from the silt sample collected at pig farm.</title>
        <authorList>
            <person name="Chen H."/>
        </authorList>
    </citation>
    <scope>NUCLEOTIDE SEQUENCE</scope>
    <source>
        <strain evidence="1">P2K</strain>
    </source>
</reference>
<protein>
    <recommendedName>
        <fullName evidence="3">DUF155 domain-containing protein</fullName>
    </recommendedName>
</protein>
<dbReference type="EMBL" id="JANFQO010000002">
    <property type="protein sequence ID" value="MCQ4163491.1"/>
    <property type="molecule type" value="Genomic_DNA"/>
</dbReference>
<comment type="caution">
    <text evidence="1">The sequence shown here is derived from an EMBL/GenBank/DDBJ whole genome shotgun (WGS) entry which is preliminary data.</text>
</comment>
<sequence length="372" mass="41143">MPDSPHIVSGSLIAHRLVDVADAIDLSLAETLWLERHGQPGQRSRFVSVAADELSFQSPPLLLRLPDAAVDIDGVRQPVRMSARLYDFGAVTLIGQLDVHDESWNGFVAACNIFDRALGPIDGSAVWQAAMRSVRDEIGPALHRPALRHLEEDYLVAVVNRTEPALDAASFGARADLASLLSGEARQLAPAQRAELVVNAYSYFEDDLVVLTRDRAVVLEPRGETDILDILEIANAQLLEMRYYDALMDAELASMYTMIANAHRGMSWMASRRCARLARRIHGLVAEVTRLTGNVESSLQITEDVHLARVYRKALDLFRVPALADGVHRKLSIARDTYAALYNEASSRRSELLEIAIVLLFVFEIILALADK</sequence>
<evidence type="ECO:0008006" key="3">
    <source>
        <dbReference type="Google" id="ProtNLM"/>
    </source>
</evidence>
<keyword evidence="2" id="KW-1185">Reference proteome</keyword>
<evidence type="ECO:0000313" key="1">
    <source>
        <dbReference type="EMBL" id="MCQ4163491.1"/>
    </source>
</evidence>
<dbReference type="RefSeq" id="WP_255910709.1">
    <property type="nucleotide sequence ID" value="NZ_JANFQO010000002.1"/>
</dbReference>
<proteinExistence type="predicted"/>
<gene>
    <name evidence="1" type="ORF">NM961_02085</name>
</gene>